<evidence type="ECO:0000256" key="10">
    <source>
        <dbReference type="PROSITE-ProRule" id="PRU00339"/>
    </source>
</evidence>
<dbReference type="Proteomes" id="UP001497497">
    <property type="component" value="Unassembled WGS sequence"/>
</dbReference>
<dbReference type="SUPFAM" id="SSF48452">
    <property type="entry name" value="TPR-like"/>
    <property type="match status" value="1"/>
</dbReference>
<dbReference type="Pfam" id="PF13432">
    <property type="entry name" value="TPR_16"/>
    <property type="match status" value="1"/>
</dbReference>
<dbReference type="Pfam" id="PF00515">
    <property type="entry name" value="TPR_1"/>
    <property type="match status" value="1"/>
</dbReference>
<keyword evidence="8 12" id="KW-0472">Membrane</keyword>
<feature type="transmembrane region" description="Helical" evidence="12">
    <location>
        <begin position="21"/>
        <end position="41"/>
    </location>
</feature>
<dbReference type="GO" id="GO:0030943">
    <property type="term" value="F:mitochondrion targeting sequence binding"/>
    <property type="evidence" value="ECO:0007669"/>
    <property type="project" value="TreeGrafter"/>
</dbReference>
<feature type="repeat" description="TPR" evidence="10">
    <location>
        <begin position="457"/>
        <end position="490"/>
    </location>
</feature>
<evidence type="ECO:0000256" key="9">
    <source>
        <dbReference type="ARBA" id="ARBA00038030"/>
    </source>
</evidence>
<dbReference type="GO" id="GO:0005741">
    <property type="term" value="C:mitochondrial outer membrane"/>
    <property type="evidence" value="ECO:0007669"/>
    <property type="project" value="UniProtKB-SubCell"/>
</dbReference>
<feature type="repeat" description="TPR" evidence="10">
    <location>
        <begin position="382"/>
        <end position="415"/>
    </location>
</feature>
<dbReference type="EMBL" id="CAXITT010000850">
    <property type="protein sequence ID" value="CAL1546738.1"/>
    <property type="molecule type" value="Genomic_DNA"/>
</dbReference>
<feature type="repeat" description="TPR" evidence="10">
    <location>
        <begin position="348"/>
        <end position="381"/>
    </location>
</feature>
<gene>
    <name evidence="13" type="ORF">GSLYS_00020115001</name>
</gene>
<evidence type="ECO:0000313" key="14">
    <source>
        <dbReference type="Proteomes" id="UP001497497"/>
    </source>
</evidence>
<evidence type="ECO:0000256" key="7">
    <source>
        <dbReference type="ARBA" id="ARBA00023128"/>
    </source>
</evidence>
<keyword evidence="6 12" id="KW-1133">Transmembrane helix</keyword>
<dbReference type="GO" id="GO:0030150">
    <property type="term" value="P:protein import into mitochondrial matrix"/>
    <property type="evidence" value="ECO:0007669"/>
    <property type="project" value="TreeGrafter"/>
</dbReference>
<dbReference type="PANTHER" id="PTHR46208:SF1">
    <property type="entry name" value="MITOCHONDRIAL IMPORT RECEPTOR SUBUNIT TOM70"/>
    <property type="match status" value="1"/>
</dbReference>
<dbReference type="GO" id="GO:0045039">
    <property type="term" value="P:protein insertion into mitochondrial inner membrane"/>
    <property type="evidence" value="ECO:0007669"/>
    <property type="project" value="TreeGrafter"/>
</dbReference>
<keyword evidence="5 10" id="KW-0802">TPR repeat</keyword>
<dbReference type="SMART" id="SM00028">
    <property type="entry name" value="TPR"/>
    <property type="match status" value="8"/>
</dbReference>
<evidence type="ECO:0000256" key="2">
    <source>
        <dbReference type="ARBA" id="ARBA00022692"/>
    </source>
</evidence>
<keyword evidence="14" id="KW-1185">Reference proteome</keyword>
<evidence type="ECO:0000256" key="11">
    <source>
        <dbReference type="SAM" id="MobiDB-lite"/>
    </source>
</evidence>
<keyword evidence="2 12" id="KW-0812">Transmembrane</keyword>
<keyword evidence="3" id="KW-0677">Repeat</keyword>
<feature type="repeat" description="TPR" evidence="10">
    <location>
        <begin position="526"/>
        <end position="559"/>
    </location>
</feature>
<comment type="similarity">
    <text evidence="9">Belongs to the Tom70 family.</text>
</comment>
<protein>
    <recommendedName>
        <fullName evidence="15">Mitochondrial import receptor subunit TOM70</fullName>
    </recommendedName>
</protein>
<evidence type="ECO:0008006" key="15">
    <source>
        <dbReference type="Google" id="ProtNLM"/>
    </source>
</evidence>
<comment type="subcellular location">
    <subcellularLocation>
        <location evidence="1">Mitochondrion outer membrane</location>
        <topology evidence="1">Single-pass membrane protein</topology>
    </subcellularLocation>
</comment>
<comment type="caution">
    <text evidence="13">The sequence shown here is derived from an EMBL/GenBank/DDBJ whole genome shotgun (WGS) entry which is preliminary data.</text>
</comment>
<evidence type="ECO:0000256" key="1">
    <source>
        <dbReference type="ARBA" id="ARBA00004572"/>
    </source>
</evidence>
<dbReference type="GO" id="GO:0008320">
    <property type="term" value="F:protein transmembrane transporter activity"/>
    <property type="evidence" value="ECO:0007669"/>
    <property type="project" value="TreeGrafter"/>
</dbReference>
<evidence type="ECO:0000256" key="5">
    <source>
        <dbReference type="ARBA" id="ARBA00022803"/>
    </source>
</evidence>
<organism evidence="13 14">
    <name type="scientific">Lymnaea stagnalis</name>
    <name type="common">Great pond snail</name>
    <name type="synonym">Helix stagnalis</name>
    <dbReference type="NCBI Taxonomy" id="6523"/>
    <lineage>
        <taxon>Eukaryota</taxon>
        <taxon>Metazoa</taxon>
        <taxon>Spiralia</taxon>
        <taxon>Lophotrochozoa</taxon>
        <taxon>Mollusca</taxon>
        <taxon>Gastropoda</taxon>
        <taxon>Heterobranchia</taxon>
        <taxon>Euthyneura</taxon>
        <taxon>Panpulmonata</taxon>
        <taxon>Hygrophila</taxon>
        <taxon>Lymnaeoidea</taxon>
        <taxon>Lymnaeidae</taxon>
        <taxon>Lymnaea</taxon>
    </lineage>
</organism>
<keyword evidence="7" id="KW-0496">Mitochondrion</keyword>
<accession>A0AAV2IJB6</accession>
<evidence type="ECO:0000256" key="3">
    <source>
        <dbReference type="ARBA" id="ARBA00022737"/>
    </source>
</evidence>
<evidence type="ECO:0000256" key="6">
    <source>
        <dbReference type="ARBA" id="ARBA00022989"/>
    </source>
</evidence>
<sequence length="591" mass="66205">MATFTKYGDQLKKITEGWSKWEIALCVGAPIALGLAGLWYFRRSKKPKTLKESGQGEDAKKEVTKKTSNVTKKSESRQDLAQAAKNKGNKCFKDGLYDEAIVCYTEAIKTCPPDIKSDISTFYQNRAAAYENQKKYESVIQDCTSALQLNPKYSKALARRSKAYEVLGKYREALEDITKACLIEGFQNAAFLQAADRVLKTLGKFKATEAYKSKKPTRPSKFYVENYLAGFVNDPVALKFVPRKRKEELEGLGVKIKPDLEKIGDNGSVIGDKLSAFDKARNCLISQDYEKIIPLCDEELAKEANSSHVMEALLLRGTMRLLQGITTGALADLTRVGSTEGADSTLRATALIREGSLRMQRESSDEALSCFTKAEKLDNDNSDVYHHHGQQLLQLEKLDEAITKFDKSIQLSPNFPTSYVQKYYAVHRKAIVNENLTYLTEAKTGFEKTIAKFPDCSDALILYAQALSDQGKFEEAEKYFKKAQEVQPRNANNIVHRGLMMLQWEGKVEKTIELLEEALKIDPTCQYAYEIRGTIEVQRGNLTEAVNAFKKAIDLSNSEGEMAHLFSLMEAAEVQVKVAKDLNIQLPTGIL</sequence>
<evidence type="ECO:0000256" key="4">
    <source>
        <dbReference type="ARBA" id="ARBA00022787"/>
    </source>
</evidence>
<dbReference type="Pfam" id="PF13181">
    <property type="entry name" value="TPR_8"/>
    <property type="match status" value="1"/>
</dbReference>
<evidence type="ECO:0000256" key="8">
    <source>
        <dbReference type="ARBA" id="ARBA00023136"/>
    </source>
</evidence>
<keyword evidence="4" id="KW-1000">Mitochondrion outer membrane</keyword>
<evidence type="ECO:0000313" key="13">
    <source>
        <dbReference type="EMBL" id="CAL1546738.1"/>
    </source>
</evidence>
<name>A0AAV2IJB6_LYMST</name>
<feature type="repeat" description="TPR" evidence="10">
    <location>
        <begin position="120"/>
        <end position="153"/>
    </location>
</feature>
<dbReference type="Gene3D" id="1.25.40.10">
    <property type="entry name" value="Tetratricopeptide repeat domain"/>
    <property type="match status" value="2"/>
</dbReference>
<dbReference type="InterPro" id="IPR011990">
    <property type="entry name" value="TPR-like_helical_dom_sf"/>
</dbReference>
<feature type="region of interest" description="Disordered" evidence="11">
    <location>
        <begin position="50"/>
        <end position="78"/>
    </location>
</feature>
<reference evidence="13 14" key="1">
    <citation type="submission" date="2024-04" db="EMBL/GenBank/DDBJ databases">
        <authorList>
            <consortium name="Genoscope - CEA"/>
            <person name="William W."/>
        </authorList>
    </citation>
    <scope>NUCLEOTIDE SEQUENCE [LARGE SCALE GENOMIC DNA]</scope>
</reference>
<evidence type="ECO:0000256" key="12">
    <source>
        <dbReference type="SAM" id="Phobius"/>
    </source>
</evidence>
<dbReference type="PROSITE" id="PS50005">
    <property type="entry name" value="TPR"/>
    <property type="match status" value="5"/>
</dbReference>
<dbReference type="InterPro" id="IPR019734">
    <property type="entry name" value="TPR_rpt"/>
</dbReference>
<dbReference type="Pfam" id="PF14559">
    <property type="entry name" value="TPR_19"/>
    <property type="match status" value="1"/>
</dbReference>
<proteinExistence type="inferred from homology"/>
<dbReference type="AlphaFoldDB" id="A0AAV2IJB6"/>
<dbReference type="PANTHER" id="PTHR46208">
    <property type="entry name" value="MITOCHONDRIAL IMPORT RECEPTOR SUBUNIT TOM70"/>
    <property type="match status" value="1"/>
</dbReference>